<protein>
    <submittedName>
        <fullName evidence="2">Surface antigen BspA-like</fullName>
    </submittedName>
</protein>
<dbReference type="RefSeq" id="XP_001319490.1">
    <property type="nucleotide sequence ID" value="XM_001319455.1"/>
</dbReference>
<dbReference type="PANTHER" id="PTHR45661:SF3">
    <property type="entry name" value="IG-LIKE DOMAIN-CONTAINING PROTEIN"/>
    <property type="match status" value="1"/>
</dbReference>
<keyword evidence="3" id="KW-1185">Reference proteome</keyword>
<dbReference type="InterPro" id="IPR026906">
    <property type="entry name" value="LRR_5"/>
</dbReference>
<dbReference type="KEGG" id="tva:4765155"/>
<feature type="transmembrane region" description="Helical" evidence="1">
    <location>
        <begin position="290"/>
        <end position="314"/>
    </location>
</feature>
<proteinExistence type="predicted"/>
<dbReference type="SUPFAM" id="SSF52058">
    <property type="entry name" value="L domain-like"/>
    <property type="match status" value="1"/>
</dbReference>
<evidence type="ECO:0000256" key="1">
    <source>
        <dbReference type="SAM" id="Phobius"/>
    </source>
</evidence>
<dbReference type="InParanoid" id="A2EJB5"/>
<dbReference type="EMBL" id="DS113404">
    <property type="protein sequence ID" value="EAY07267.1"/>
    <property type="molecule type" value="Genomic_DNA"/>
</dbReference>
<dbReference type="Proteomes" id="UP000001542">
    <property type="component" value="Unassembled WGS sequence"/>
</dbReference>
<evidence type="ECO:0000313" key="2">
    <source>
        <dbReference type="EMBL" id="EAY07267.1"/>
    </source>
</evidence>
<reference evidence="2" key="2">
    <citation type="journal article" date="2007" name="Science">
        <title>Draft genome sequence of the sexually transmitted pathogen Trichomonas vaginalis.</title>
        <authorList>
            <person name="Carlton J.M."/>
            <person name="Hirt R.P."/>
            <person name="Silva J.C."/>
            <person name="Delcher A.L."/>
            <person name="Schatz M."/>
            <person name="Zhao Q."/>
            <person name="Wortman J.R."/>
            <person name="Bidwell S.L."/>
            <person name="Alsmark U.C.M."/>
            <person name="Besteiro S."/>
            <person name="Sicheritz-Ponten T."/>
            <person name="Noel C.J."/>
            <person name="Dacks J.B."/>
            <person name="Foster P.G."/>
            <person name="Simillion C."/>
            <person name="Van de Peer Y."/>
            <person name="Miranda-Saavedra D."/>
            <person name="Barton G.J."/>
            <person name="Westrop G.D."/>
            <person name="Mueller S."/>
            <person name="Dessi D."/>
            <person name="Fiori P.L."/>
            <person name="Ren Q."/>
            <person name="Paulsen I."/>
            <person name="Zhang H."/>
            <person name="Bastida-Corcuera F.D."/>
            <person name="Simoes-Barbosa A."/>
            <person name="Brown M.T."/>
            <person name="Hayes R.D."/>
            <person name="Mukherjee M."/>
            <person name="Okumura C.Y."/>
            <person name="Schneider R."/>
            <person name="Smith A.J."/>
            <person name="Vanacova S."/>
            <person name="Villalvazo M."/>
            <person name="Haas B.J."/>
            <person name="Pertea M."/>
            <person name="Feldblyum T.V."/>
            <person name="Utterback T.R."/>
            <person name="Shu C.L."/>
            <person name="Osoegawa K."/>
            <person name="de Jong P.J."/>
            <person name="Hrdy I."/>
            <person name="Horvathova L."/>
            <person name="Zubacova Z."/>
            <person name="Dolezal P."/>
            <person name="Malik S.B."/>
            <person name="Logsdon J.M. Jr."/>
            <person name="Henze K."/>
            <person name="Gupta A."/>
            <person name="Wang C.C."/>
            <person name="Dunne R.L."/>
            <person name="Upcroft J.A."/>
            <person name="Upcroft P."/>
            <person name="White O."/>
            <person name="Salzberg S.L."/>
            <person name="Tang P."/>
            <person name="Chiu C.-H."/>
            <person name="Lee Y.-S."/>
            <person name="Embley T.M."/>
            <person name="Coombs G.H."/>
            <person name="Mottram J.C."/>
            <person name="Tachezy J."/>
            <person name="Fraser-Liggett C.M."/>
            <person name="Johnson P.J."/>
        </authorList>
    </citation>
    <scope>NUCLEOTIDE SEQUENCE [LARGE SCALE GENOMIC DNA]</scope>
    <source>
        <strain evidence="2">G3</strain>
    </source>
</reference>
<dbReference type="STRING" id="5722.A2EJB5"/>
<dbReference type="Pfam" id="PF13306">
    <property type="entry name" value="LRR_5"/>
    <property type="match status" value="1"/>
</dbReference>
<keyword evidence="1" id="KW-0472">Membrane</keyword>
<sequence>MFSLLFARSAAKVAATINGKEYTGETLKAILDSNQIEHVYEINASGDITFSEFKLEPMLSANQIIMGNMLETDLPDELFKESSVSVVSFAKVQRIGKGAFLGAKSLKSASFPEAIQVSKNAFSGCGKLETVDIPKAISIEDAAFSGSGIKNVTFSNALIMYSSVFADCQSLIEVNLPNVSCIIDDMQFFNCSNLTTIRLPSVKILYFNNSQFVQNSPNLTSLYFPANPPEGVEDQTFNLTDATKFNIVLPSEKDWKNYISQSNISKKYEIVYKGYNSHVIDSSRKFKKTVLPYLIIAIVVVVIGVAVGLGFYFYKKGSLDSILPNSRLV</sequence>
<dbReference type="PANTHER" id="PTHR45661">
    <property type="entry name" value="SURFACE ANTIGEN"/>
    <property type="match status" value="1"/>
</dbReference>
<accession>A2EJB5</accession>
<reference evidence="2" key="1">
    <citation type="submission" date="2006-10" db="EMBL/GenBank/DDBJ databases">
        <authorList>
            <person name="Amadeo P."/>
            <person name="Zhao Q."/>
            <person name="Wortman J."/>
            <person name="Fraser-Liggett C."/>
            <person name="Carlton J."/>
        </authorList>
    </citation>
    <scope>NUCLEOTIDE SEQUENCE</scope>
    <source>
        <strain evidence="2">G3</strain>
    </source>
</reference>
<dbReference type="AlphaFoldDB" id="A2EJB5"/>
<dbReference type="SMR" id="A2EJB5"/>
<organism evidence="2 3">
    <name type="scientific">Trichomonas vaginalis (strain ATCC PRA-98 / G3)</name>
    <dbReference type="NCBI Taxonomy" id="412133"/>
    <lineage>
        <taxon>Eukaryota</taxon>
        <taxon>Metamonada</taxon>
        <taxon>Parabasalia</taxon>
        <taxon>Trichomonadida</taxon>
        <taxon>Trichomonadidae</taxon>
        <taxon>Trichomonas</taxon>
    </lineage>
</organism>
<dbReference type="InterPro" id="IPR032675">
    <property type="entry name" value="LRR_dom_sf"/>
</dbReference>
<dbReference type="VEuPathDB" id="TrichDB:TVAG_240680"/>
<dbReference type="VEuPathDB" id="TrichDB:TVAGG3_0742160"/>
<dbReference type="Gene3D" id="3.80.10.10">
    <property type="entry name" value="Ribonuclease Inhibitor"/>
    <property type="match status" value="1"/>
</dbReference>
<keyword evidence="1" id="KW-0812">Transmembrane</keyword>
<evidence type="ECO:0000313" key="3">
    <source>
        <dbReference type="Proteomes" id="UP000001542"/>
    </source>
</evidence>
<dbReference type="InterPro" id="IPR053139">
    <property type="entry name" value="Surface_bspA-like"/>
</dbReference>
<name>A2EJB5_TRIV3</name>
<keyword evidence="1" id="KW-1133">Transmembrane helix</keyword>
<dbReference type="OrthoDB" id="536881at2759"/>
<gene>
    <name evidence="2" type="ORF">TVAG_240680</name>
</gene>